<dbReference type="Gene3D" id="3.40.50.200">
    <property type="entry name" value="Peptidase S8/S53 domain"/>
    <property type="match status" value="1"/>
</dbReference>
<dbReference type="Pfam" id="PF00082">
    <property type="entry name" value="Peptidase_S8"/>
    <property type="match status" value="1"/>
</dbReference>
<dbReference type="EMBL" id="ALVD01000004">
    <property type="protein sequence ID" value="EJU07736.1"/>
    <property type="molecule type" value="Genomic_DNA"/>
</dbReference>
<dbReference type="Proteomes" id="UP000004829">
    <property type="component" value="Unassembled WGS sequence"/>
</dbReference>
<protein>
    <recommendedName>
        <fullName evidence="1">Peptidase S8/S53 domain-containing protein</fullName>
    </recommendedName>
</protein>
<evidence type="ECO:0000313" key="3">
    <source>
        <dbReference type="Proteomes" id="UP000004829"/>
    </source>
</evidence>
<dbReference type="InterPro" id="IPR036852">
    <property type="entry name" value="Peptidase_S8/S53_dom_sf"/>
</dbReference>
<dbReference type="SUPFAM" id="SSF52743">
    <property type="entry name" value="Subtilisin-like"/>
    <property type="match status" value="1"/>
</dbReference>
<dbReference type="RefSeq" id="WP_005917663.1">
    <property type="nucleotide sequence ID" value="NZ_ALVD01000004.1"/>
</dbReference>
<organism evidence="2 3">
    <name type="scientific">Fusobacterium hwasookii ChDC F128</name>
    <dbReference type="NCBI Taxonomy" id="1216362"/>
    <lineage>
        <taxon>Bacteria</taxon>
        <taxon>Fusobacteriati</taxon>
        <taxon>Fusobacteriota</taxon>
        <taxon>Fusobacteriia</taxon>
        <taxon>Fusobacteriales</taxon>
        <taxon>Fusobacteriaceae</taxon>
        <taxon>Fusobacterium</taxon>
    </lineage>
</organism>
<feature type="domain" description="Peptidase S8/S53" evidence="1">
    <location>
        <begin position="105"/>
        <end position="383"/>
    </location>
</feature>
<name>A0ABP2R651_9FUSO</name>
<comment type="caution">
    <text evidence="2">The sequence shown here is derived from an EMBL/GenBank/DDBJ whole genome shotgun (WGS) entry which is preliminary data.</text>
</comment>
<proteinExistence type="predicted"/>
<evidence type="ECO:0000313" key="2">
    <source>
        <dbReference type="EMBL" id="EJU07736.1"/>
    </source>
</evidence>
<keyword evidence="3" id="KW-1185">Reference proteome</keyword>
<accession>A0ABP2R651</accession>
<dbReference type="CDD" id="cd04847">
    <property type="entry name" value="Peptidases_S8_Subtilisin_like_2"/>
    <property type="match status" value="1"/>
</dbReference>
<sequence length="497" mass="56506">MRVRLTKEDKNSNYKVSLSDISKEKDFIKILEDYNIQYKKTEYFKDFFMYKLIDINSKFIMVLQEKASNYIKYIEPISIYSLPIQIDDIEGEVPVIYPKENKNYVTLGVIDNGIAHIKYLDPWIKRVYTRFLKKDTSTTHGTFVSGIALYGDKLENREMVKNEGFYLLDATVLSATTIEEDDLLQNIALAIKENHKKVKIWNLSLSVKLAIEEDTFSDFGVVLDHLQKTYGVLIFKSGGNGGNFMKKLPKGKLYHGSDSLLSIVVGAINDERYASNYSRVGLGPKGTIKPDVASYGGELSLGDDGKMVMDGVKSFSRNGNIASSSGTSFATARISSLATIIYQNICEDFKDFSDFNPTFLKALIIHSAKNTDRNLSMEEIGYGVPATSTKILSYFKNENIKIFNGVMEKSKDIDLDASFFKFKKDMKVKITLVYDTEFDYLQKGEYIKSDIKIKDISETGRNLTRKFEGTLARNKKLELYSDNDIKKNYTLIVEKLN</sequence>
<dbReference type="InterPro" id="IPR000209">
    <property type="entry name" value="Peptidase_S8/S53_dom"/>
</dbReference>
<dbReference type="InterPro" id="IPR034074">
    <property type="entry name" value="Y4bN_pept_dom"/>
</dbReference>
<reference evidence="3" key="1">
    <citation type="journal article" date="2012" name="J. Bacteriol.">
        <title>Draft Genome Sequence of Fusobacterium nucleatum ChDC F128, Isolated from a Periodontitis Lesion.</title>
        <authorList>
            <person name="Park S.N."/>
            <person name="Kong S.W."/>
            <person name="Kim H.S."/>
            <person name="Park M.S."/>
            <person name="Lee J.W."/>
            <person name="Cho E."/>
            <person name="Lim Y.K."/>
            <person name="Choi M.H."/>
            <person name="Chang Y.H."/>
            <person name="Shin J.H."/>
            <person name="Park H.S."/>
            <person name="Choi S.H."/>
            <person name="Kook J.K."/>
        </authorList>
    </citation>
    <scope>NUCLEOTIDE SEQUENCE [LARGE SCALE GENOMIC DNA]</scope>
    <source>
        <strain evidence="3">ChDC F128</strain>
    </source>
</reference>
<evidence type="ECO:0000259" key="1">
    <source>
        <dbReference type="Pfam" id="PF00082"/>
    </source>
</evidence>
<gene>
    <name evidence="2" type="ORF">B437_06430</name>
</gene>